<feature type="transmembrane region" description="Helical" evidence="2">
    <location>
        <begin position="241"/>
        <end position="261"/>
    </location>
</feature>
<evidence type="ECO:0000256" key="2">
    <source>
        <dbReference type="SAM" id="Phobius"/>
    </source>
</evidence>
<dbReference type="OrthoDB" id="5125037at2"/>
<keyword evidence="2" id="KW-0812">Transmembrane</keyword>
<sequence length="273" mass="26447">MRAHHGTGSVAAAALCLTLVASGAAAPASAAAGSVAARAAAPAAIDSPALEVRELTGPDIPLDDLAPGDTVDWAADVTNVSAAGSPLAVRLDAMRSMALTGDAEGGIQLSVRLCADGFETLTAPMRCRGPVEPLGSGPAATLDGVVTRTPLEPGQTVGIAVRVQFPERADNRMESTAGMVRVSFALVGDGGTGTDPDPAPGGGAGTGNGGGTGTGAGTSPAGSAPAADAPRDLLPVTGRDIASALAGALLALLGGGILLLAGRHRRRTAEAAS</sequence>
<dbReference type="KEGG" id="cms:CMS2803"/>
<dbReference type="RefSeq" id="WP_012300033.1">
    <property type="nucleotide sequence ID" value="NC_010407.1"/>
</dbReference>
<dbReference type="EMBL" id="AM849034">
    <property type="protein sequence ID" value="CAQ02874.1"/>
    <property type="molecule type" value="Genomic_DNA"/>
</dbReference>
<dbReference type="GeneID" id="29471785"/>
<keyword evidence="2" id="KW-1133">Transmembrane helix</keyword>
<dbReference type="AlphaFoldDB" id="B0RBH8"/>
<keyword evidence="3" id="KW-0732">Signal</keyword>
<feature type="signal peptide" evidence="3">
    <location>
        <begin position="1"/>
        <end position="30"/>
    </location>
</feature>
<keyword evidence="5" id="KW-1185">Reference proteome</keyword>
<reference evidence="4 5" key="1">
    <citation type="journal article" date="2008" name="J. Bacteriol.">
        <title>Genome of the actinomycete plant pathogen Clavibacter michiganensis subsp. sepedonicus suggests recent niche adaptation.</title>
        <authorList>
            <person name="Bentley S.D."/>
            <person name="Corton C."/>
            <person name="Brown S.E."/>
            <person name="Barron A."/>
            <person name="Clark L."/>
            <person name="Doggett J."/>
            <person name="Harris B."/>
            <person name="Ormond D."/>
            <person name="Quail M.A."/>
            <person name="May G."/>
            <person name="Francis D."/>
            <person name="Knudson D."/>
            <person name="Parkhill J."/>
            <person name="Ishimaru C.A."/>
        </authorList>
    </citation>
    <scope>NUCLEOTIDE SEQUENCE [LARGE SCALE GENOMIC DNA]</scope>
    <source>
        <strain evidence="5">ATCC 33113 / DSM 20744 / JCM 9667 / LMG 2889 / ICMP 2535 / C-1</strain>
    </source>
</reference>
<name>B0RBH8_CLASE</name>
<dbReference type="Proteomes" id="UP000001318">
    <property type="component" value="Chromosome"/>
</dbReference>
<feature type="compositionally biased region" description="Low complexity" evidence="1">
    <location>
        <begin position="217"/>
        <end position="231"/>
    </location>
</feature>
<evidence type="ECO:0000313" key="4">
    <source>
        <dbReference type="EMBL" id="CAQ02874.1"/>
    </source>
</evidence>
<organism evidence="4 5">
    <name type="scientific">Clavibacter sepedonicus</name>
    <name type="common">Clavibacter michiganensis subsp. sepedonicus</name>
    <dbReference type="NCBI Taxonomy" id="31964"/>
    <lineage>
        <taxon>Bacteria</taxon>
        <taxon>Bacillati</taxon>
        <taxon>Actinomycetota</taxon>
        <taxon>Actinomycetes</taxon>
        <taxon>Micrococcales</taxon>
        <taxon>Microbacteriaceae</taxon>
        <taxon>Clavibacter</taxon>
    </lineage>
</organism>
<dbReference type="eggNOG" id="ENOG50328G7">
    <property type="taxonomic scope" value="Bacteria"/>
</dbReference>
<feature type="chain" id="PRO_5044257170" evidence="3">
    <location>
        <begin position="31"/>
        <end position="273"/>
    </location>
</feature>
<dbReference type="HOGENOM" id="CLU_1084622_0_0_11"/>
<feature type="compositionally biased region" description="Gly residues" evidence="1">
    <location>
        <begin position="200"/>
        <end position="216"/>
    </location>
</feature>
<keyword evidence="2" id="KW-0472">Membrane</keyword>
<evidence type="ECO:0000313" key="5">
    <source>
        <dbReference type="Proteomes" id="UP000001318"/>
    </source>
</evidence>
<evidence type="ECO:0000256" key="1">
    <source>
        <dbReference type="SAM" id="MobiDB-lite"/>
    </source>
</evidence>
<protein>
    <submittedName>
        <fullName evidence="4">Sortase-sorted surface-anchored protein</fullName>
    </submittedName>
</protein>
<feature type="region of interest" description="Disordered" evidence="1">
    <location>
        <begin position="188"/>
        <end position="231"/>
    </location>
</feature>
<dbReference type="STRING" id="31964.CMS2803"/>
<accession>B0RBH8</accession>
<evidence type="ECO:0000256" key="3">
    <source>
        <dbReference type="SAM" id="SignalP"/>
    </source>
</evidence>
<proteinExistence type="predicted"/>
<gene>
    <name evidence="4" type="ordered locus">CMS2803</name>
</gene>